<proteinExistence type="predicted"/>
<dbReference type="AlphaFoldDB" id="A0A4R7CUF9"/>
<protein>
    <recommendedName>
        <fullName evidence="4">Lipoprotein</fullName>
    </recommendedName>
</protein>
<evidence type="ECO:0000313" key="2">
    <source>
        <dbReference type="EMBL" id="TDS11760.1"/>
    </source>
</evidence>
<dbReference type="PROSITE" id="PS51257">
    <property type="entry name" value="PROKAR_LIPOPROTEIN"/>
    <property type="match status" value="1"/>
</dbReference>
<feature type="signal peptide" evidence="1">
    <location>
        <begin position="1"/>
        <end position="23"/>
    </location>
</feature>
<keyword evidence="3" id="KW-1185">Reference proteome</keyword>
<gene>
    <name evidence="2" type="ORF">B0I21_107103</name>
</gene>
<reference evidence="2 3" key="1">
    <citation type="submission" date="2019-03" db="EMBL/GenBank/DDBJ databases">
        <title>Genomic Encyclopedia of Type Strains, Phase III (KMG-III): the genomes of soil and plant-associated and newly described type strains.</title>
        <authorList>
            <person name="Whitman W."/>
        </authorList>
    </citation>
    <scope>NUCLEOTIDE SEQUENCE [LARGE SCALE GENOMIC DNA]</scope>
    <source>
        <strain evidence="2 3">CGMCC 1.12801</strain>
    </source>
</reference>
<dbReference type="Proteomes" id="UP000294752">
    <property type="component" value="Unassembled WGS sequence"/>
</dbReference>
<keyword evidence="1" id="KW-0732">Signal</keyword>
<feature type="chain" id="PRO_5020206440" description="Lipoprotein" evidence="1">
    <location>
        <begin position="24"/>
        <end position="236"/>
    </location>
</feature>
<evidence type="ECO:0008006" key="4">
    <source>
        <dbReference type="Google" id="ProtNLM"/>
    </source>
</evidence>
<name>A0A4R7CUF9_9SPHI</name>
<dbReference type="OrthoDB" id="978436at2"/>
<dbReference type="RefSeq" id="WP_133641221.1">
    <property type="nucleotide sequence ID" value="NZ_SNZV01000007.1"/>
</dbReference>
<comment type="caution">
    <text evidence="2">The sequence shown here is derived from an EMBL/GenBank/DDBJ whole genome shotgun (WGS) entry which is preliminary data.</text>
</comment>
<sequence length="236" mass="25761">MKNKQLQRLAVALLAITFLTGVASSCKDGNEIEPLKEGIERSTLTLTEVSGESVEAHGDHFHGLDGGTEGEKLVIQFDAEGNATQNGHIHLASDAAYKVELKAWNYEGAEVQNQFITNKATADLYKAFLIGGDFVLNPNTSNETGAIFQPRESTYVDGTAVNGKYEMTGIVSYFTAGHQNEGATKKVSFILRKLEPGVKAKVERVDWNRSDYKTAFPGTDILELKFEIHAGSDHAH</sequence>
<dbReference type="EMBL" id="SNZV01000007">
    <property type="protein sequence ID" value="TDS11760.1"/>
    <property type="molecule type" value="Genomic_DNA"/>
</dbReference>
<accession>A0A4R7CUF9</accession>
<evidence type="ECO:0000256" key="1">
    <source>
        <dbReference type="SAM" id="SignalP"/>
    </source>
</evidence>
<evidence type="ECO:0000313" key="3">
    <source>
        <dbReference type="Proteomes" id="UP000294752"/>
    </source>
</evidence>
<organism evidence="2 3">
    <name type="scientific">Sphingobacterium paludis</name>
    <dbReference type="NCBI Taxonomy" id="1476465"/>
    <lineage>
        <taxon>Bacteria</taxon>
        <taxon>Pseudomonadati</taxon>
        <taxon>Bacteroidota</taxon>
        <taxon>Sphingobacteriia</taxon>
        <taxon>Sphingobacteriales</taxon>
        <taxon>Sphingobacteriaceae</taxon>
        <taxon>Sphingobacterium</taxon>
    </lineage>
</organism>